<dbReference type="OrthoDB" id="9781325at2"/>
<dbReference type="STRING" id="177437.HRM2_38450"/>
<reference evidence="3 4" key="1">
    <citation type="journal article" date="2009" name="Environ. Microbiol.">
        <title>Genome sequence of Desulfobacterium autotrophicum HRM2, a marine sulfate reducer oxidizing organic carbon completely to carbon dioxide.</title>
        <authorList>
            <person name="Strittmatter A.W."/>
            <person name="Liesegang H."/>
            <person name="Rabus R."/>
            <person name="Decker I."/>
            <person name="Amann J."/>
            <person name="Andres S."/>
            <person name="Henne A."/>
            <person name="Fricke W.F."/>
            <person name="Martinez-Arias R."/>
            <person name="Bartels D."/>
            <person name="Goesmann A."/>
            <person name="Krause L."/>
            <person name="Puehler A."/>
            <person name="Klenk H.P."/>
            <person name="Richter M."/>
            <person name="Schuler M."/>
            <person name="Gloeckner F.O."/>
            <person name="Meyerdierks A."/>
            <person name="Gottschalk G."/>
            <person name="Amann R."/>
        </authorList>
    </citation>
    <scope>NUCLEOTIDE SEQUENCE [LARGE SCALE GENOMIC DNA]</scope>
    <source>
        <strain evidence="4">ATCC 43914 / DSM 3382 / HRM2</strain>
    </source>
</reference>
<dbReference type="RefSeq" id="WP_015905649.1">
    <property type="nucleotide sequence ID" value="NC_012108.1"/>
</dbReference>
<organism evidence="3 4">
    <name type="scientific">Desulforapulum autotrophicum (strain ATCC 43914 / DSM 3382 / VKM B-1955 / HRM2)</name>
    <name type="common">Desulfobacterium autotrophicum</name>
    <dbReference type="NCBI Taxonomy" id="177437"/>
    <lineage>
        <taxon>Bacteria</taxon>
        <taxon>Pseudomonadati</taxon>
        <taxon>Thermodesulfobacteriota</taxon>
        <taxon>Desulfobacteria</taxon>
        <taxon>Desulfobacterales</taxon>
        <taxon>Desulfobacteraceae</taxon>
        <taxon>Desulforapulum</taxon>
    </lineage>
</organism>
<accession>C0QAX0</accession>
<dbReference type="InterPro" id="IPR014730">
    <property type="entry name" value="ETF_a/b_N"/>
</dbReference>
<dbReference type="AlphaFoldDB" id="C0QAX0"/>
<dbReference type="HOGENOM" id="CLU_060196_0_0_7"/>
<feature type="domain" description="Electron transfer flavoprotein alpha/beta-subunit N-terminal" evidence="2">
    <location>
        <begin position="23"/>
        <end position="212"/>
    </location>
</feature>
<evidence type="ECO:0000259" key="2">
    <source>
        <dbReference type="SMART" id="SM00893"/>
    </source>
</evidence>
<evidence type="ECO:0000313" key="4">
    <source>
        <dbReference type="Proteomes" id="UP000000442"/>
    </source>
</evidence>
<evidence type="ECO:0000256" key="1">
    <source>
        <dbReference type="ARBA" id="ARBA00022982"/>
    </source>
</evidence>
<dbReference type="KEGG" id="dat:HRM2_38450"/>
<sequence>MEIIVLMKQVPATESFIEIAQDGKSIKTDNLNWVINPYDEIALEEAIRIKEAHGGNVTVITIGQAGAQDAIRTAMAMGVDNGILINDPKALECDSLGTAKILSETIKKMDYDLIIAGQRAVDDDSYVVGPAVAQYLDIPCITLVSQQKISDKKIECERTIDGGMEVVEASLPALLTTQRGLNEPRYTSLPGIMKAKKKKIDTRTLADMEIPSPGEANSETLGLKFPSQKRKSHLIEGNSPEEKVDLLLKALQEAHFI</sequence>
<dbReference type="InterPro" id="IPR012255">
    <property type="entry name" value="ETF_b"/>
</dbReference>
<keyword evidence="1" id="KW-0249">Electron transport</keyword>
<name>C0QAX0_DESAH</name>
<dbReference type="Gene3D" id="3.40.50.620">
    <property type="entry name" value="HUPs"/>
    <property type="match status" value="1"/>
</dbReference>
<keyword evidence="4" id="KW-1185">Reference proteome</keyword>
<dbReference type="InterPro" id="IPR014729">
    <property type="entry name" value="Rossmann-like_a/b/a_fold"/>
</dbReference>
<dbReference type="InterPro" id="IPR033948">
    <property type="entry name" value="ETF_beta_N"/>
</dbReference>
<gene>
    <name evidence="3" type="primary">etfB3</name>
    <name evidence="3" type="ordered locus">HRM2_38450</name>
</gene>
<protein>
    <submittedName>
        <fullName evidence="3">EtfB3</fullName>
    </submittedName>
</protein>
<dbReference type="SMART" id="SM00893">
    <property type="entry name" value="ETF"/>
    <property type="match status" value="1"/>
</dbReference>
<dbReference type="EMBL" id="CP001087">
    <property type="protein sequence ID" value="ACN16903.1"/>
    <property type="molecule type" value="Genomic_DNA"/>
</dbReference>
<dbReference type="PIRSF" id="PIRSF000090">
    <property type="entry name" value="Beta-ETF"/>
    <property type="match status" value="1"/>
</dbReference>
<keyword evidence="1" id="KW-0813">Transport</keyword>
<evidence type="ECO:0000313" key="3">
    <source>
        <dbReference type="EMBL" id="ACN16903.1"/>
    </source>
</evidence>
<dbReference type="GO" id="GO:0009055">
    <property type="term" value="F:electron transfer activity"/>
    <property type="evidence" value="ECO:0007669"/>
    <property type="project" value="InterPro"/>
</dbReference>
<dbReference type="Pfam" id="PF01012">
    <property type="entry name" value="ETF"/>
    <property type="match status" value="1"/>
</dbReference>
<dbReference type="PANTHER" id="PTHR21294">
    <property type="entry name" value="ELECTRON TRANSFER FLAVOPROTEIN BETA-SUBUNIT"/>
    <property type="match status" value="1"/>
</dbReference>
<dbReference type="SUPFAM" id="SSF52402">
    <property type="entry name" value="Adenine nucleotide alpha hydrolases-like"/>
    <property type="match status" value="1"/>
</dbReference>
<proteinExistence type="predicted"/>
<dbReference type="Proteomes" id="UP000000442">
    <property type="component" value="Chromosome"/>
</dbReference>
<dbReference type="eggNOG" id="COG2086">
    <property type="taxonomic scope" value="Bacteria"/>
</dbReference>
<dbReference type="CDD" id="cd01714">
    <property type="entry name" value="ETF_beta"/>
    <property type="match status" value="1"/>
</dbReference>